<name>A0A2S9KE97_9BURK</name>
<proteinExistence type="predicted"/>
<reference evidence="2 3" key="1">
    <citation type="submission" date="2018-03" db="EMBL/GenBank/DDBJ databases">
        <title>Comparative genomics illustrates the genes involved in a hyperalkaliphilic mechanisms of Serpentinomonas isolated from highly-alkaline calcium-rich serpentinized springs.</title>
        <authorList>
            <person name="Suzuki S."/>
            <person name="Ishii S."/>
            <person name="Walworth N."/>
            <person name="Bird L."/>
            <person name="Kuenen J.G."/>
            <person name="Nealson K.H."/>
        </authorList>
    </citation>
    <scope>NUCLEOTIDE SEQUENCE [LARGE SCALE GENOMIC DNA]</scope>
    <source>
        <strain evidence="2 3">83</strain>
    </source>
</reference>
<comment type="caution">
    <text evidence="2">The sequence shown here is derived from an EMBL/GenBank/DDBJ whole genome shotgun (WGS) entry which is preliminary data.</text>
</comment>
<organism evidence="2 3">
    <name type="scientific">Malikia spinosa</name>
    <dbReference type="NCBI Taxonomy" id="86180"/>
    <lineage>
        <taxon>Bacteria</taxon>
        <taxon>Pseudomonadati</taxon>
        <taxon>Pseudomonadota</taxon>
        <taxon>Betaproteobacteria</taxon>
        <taxon>Burkholderiales</taxon>
        <taxon>Comamonadaceae</taxon>
        <taxon>Malikia</taxon>
    </lineage>
</organism>
<keyword evidence="3" id="KW-1185">Reference proteome</keyword>
<evidence type="ECO:0000256" key="1">
    <source>
        <dbReference type="SAM" id="Coils"/>
    </source>
</evidence>
<evidence type="ECO:0000313" key="2">
    <source>
        <dbReference type="EMBL" id="PRD68781.1"/>
    </source>
</evidence>
<feature type="coiled-coil region" evidence="1">
    <location>
        <begin position="1985"/>
        <end position="2023"/>
    </location>
</feature>
<sequence>MTMSTNQIGIVLTADGRLVQSELDRTGKSLQRFGEQAGQASAQVDRGMARARDSISSLASGAAKLLLVTQGIQSISAALSALPRAAFDYSKNLETSAVGMAGIIGSVAALNGAQIEFNQALGISQGMIRQLNDDALRTAASSQELVGAFQALLAPGLAAGMKLDEIRQLTVVGTNAVRSMGLTSNQVVQELRDLVAGGITASSSTLATSLGLKDADIAKAKASSEGLFNFLMERLRGFEASSAAFGNTLEGRLSTLKEGATRVAADGMAPLTQAISTAAGQMSDLLVTFDKAGRAQLNPGLVEGLRGVAESMVGIMTTGQAAASALWANREAVSTLAAAYAALKIGQWASEAQVAVAAKLDLVRASQLAAVQAAAESAANQAAGMTAREKIAALLSELQAKANLMQSNAALAATEVSRLSATQEGIVAARAQSAAALEVTRSTIAQAEAQLSAARAAGAQSFALALVREATDTLTAAQARHAALIGDLAMLGRQQASVQANVASALAAQTAASNAASEAAMRLSAATSAASVSGRAMGAVMGALGGPVGIAVMAISGLVMWLGHAAGKASDAEQALVKYQRAMAAARDGKLVDVGDLSTMRASLQTLKDERDALLADKANPGVLAFLFGDDYQSGLDSKLSGVNGKIQQHVDDIQRVEQATQAAGASTAGMTLTLAGAEQAWKKANDGLKTASSIQSDYQEKLSASRRSFEDYIKLARDKGMSEEFIRKRQAEQGQAESALLKQRDAALKGLNGTSTQAAQTAEKEIAALRAKIDAERAYQAALEQHGPLAEKLTAGEKEAIQLRREAAIPSLDAKTRAHLLSKAAIADELGALQKSNAAITEIYTRTDTIKGRANAIEAENAVWGKSKTAIEEATLAELRNQLAKERASGASALRIKALEDEIGQQQRLVDGLQAADYKKLDQQAEELLRAAREQNGLYQDELTLVGMTALERDKIVARRQVEIKYAKELAAIDRSTLSEAEKEALREKARTAERIESAAAVNKVIFADWSKTSDQISQSLTDALMRGFESGKDFGQNLIDTLKNMFSTLVLRPVIQAVINPVAGAMTGALGLPGAASAGQAGQGANPMSLASSASSAYNLLTTGVRDSISKGFTKLASTDLGQQLGLYDADAGVRSLTSSGQAVNSALQSAGGSMMAYGLSKGLSGGYQVGNGKIMDAATLVAGWFDPTGGLIAGAVSGAINRAFGRKLADSGLQGTFGGNEGFSGNSYQFYKGGWFRSDKTKTSALDPDVEAGLADQFRALQASTGLMASTLGLGTEAISSFTSSIQLSFQGLTEEQIQTQLAEEFAKVGESLASTALGTERYTRAGETAVQTLQRLSSSLSTVNGTFDVLGRTLYAASLTGADMASQLVDQMGGLAQYQSTTAAYYQAYYTEAERNATATRQLTASLSALGLTLPTTRAAYRALVEAQDLTTDAGRRTYAALLGLSAQFDSLAPKLDTLAGKFGSLVAGLSDEATRLIDSQIQLSQGAARTAREASDAYRAAMTDLRSAAESILLQRAGGQSARAAYQAQLTRAQGGDVKAMQALPSLADALIAETKNSSRTAVEFAVASAQVANQLDGVAAVADVLGIGADYQAKLYDVNTSLLEITREQLASGNLTVDLLQQIQTALGRVDGSIQASAQLTIGTMQTGNGGIVGALVDNAGTVVSSLDSTTVLQLAGMQGQTAAADKQAVSLGGLSKDQITKLQLLGETQSKALGLTDLVAAATDGSETLLGAVLNRLSKQDSGTTDIVSALNRGNVDLLGKLAGIEAAIRQQSSDQAAELQRQQSLANAQASLEQYAGIQRATVDSVKQGIEALWSLASANGVDLLNDKGAKAYIYVSEDGLLGSNYQQTSTTSGDGYANYIREFYQSGGVYDQVYGKIGQLQSISEDVKAARDLVVSLGGVPAYSVGGYTGPGAIDEPAGIVHKGEVVWSQDDVARAGGVRAVESLRLGGLPGFADGGAVGLPVFPIAAALSDDGEVRALLRELVQQNRDLVQQNRELTRQMADLSSQVDRMRSENNIGNAQIVGETKSQSRILKTWEQVGMPAAAA</sequence>
<accession>A0A2S9KE97</accession>
<dbReference type="Proteomes" id="UP000238326">
    <property type="component" value="Unassembled WGS sequence"/>
</dbReference>
<keyword evidence="1" id="KW-0175">Coiled coil</keyword>
<evidence type="ECO:0008006" key="4">
    <source>
        <dbReference type="Google" id="ProtNLM"/>
    </source>
</evidence>
<protein>
    <recommendedName>
        <fullName evidence="4">Bacteriophage tail tape measure N-terminal domain-containing protein</fullName>
    </recommendedName>
</protein>
<dbReference type="EMBL" id="PVLR01000024">
    <property type="protein sequence ID" value="PRD68781.1"/>
    <property type="molecule type" value="Genomic_DNA"/>
</dbReference>
<feature type="coiled-coil region" evidence="1">
    <location>
        <begin position="897"/>
        <end position="939"/>
    </location>
</feature>
<gene>
    <name evidence="2" type="ORF">C6P61_09795</name>
</gene>
<evidence type="ECO:0000313" key="3">
    <source>
        <dbReference type="Proteomes" id="UP000238326"/>
    </source>
</evidence>